<accession>A0ABS5KKN0</accession>
<dbReference type="EMBL" id="JAAFYZ010000015">
    <property type="protein sequence ID" value="MBS2546594.1"/>
    <property type="molecule type" value="Genomic_DNA"/>
</dbReference>
<feature type="transmembrane region" description="Helical" evidence="1">
    <location>
        <begin position="22"/>
        <end position="42"/>
    </location>
</feature>
<name>A0ABS5KKN0_9ACTN</name>
<reference evidence="2 3" key="1">
    <citation type="submission" date="2020-02" db="EMBL/GenBank/DDBJ databases">
        <title>Acidophilic actinobacteria isolated from forest soil.</title>
        <authorList>
            <person name="Golinska P."/>
        </authorList>
    </citation>
    <scope>NUCLEOTIDE SEQUENCE [LARGE SCALE GENOMIC DNA]</scope>
    <source>
        <strain evidence="2 3">NL8</strain>
    </source>
</reference>
<sequence>MAAEAIAEPLVLVLRPGQRKRLLAYALGCVLVAVVCAVISALQGVGHNGGRSGYFVPILAVVAAVNAVFLVDTAFGRTVVDQEGVTLWRPLRRRIVRWDDVDAFEQKESGDGDVSRVLLRTGSGRRRVLPAPMNASWGLDNDLGAEVRELRARLAMVRGEVGVGGRSA</sequence>
<keyword evidence="1" id="KW-1133">Transmembrane helix</keyword>
<protein>
    <recommendedName>
        <fullName evidence="4">PH domain-containing protein</fullName>
    </recommendedName>
</protein>
<keyword evidence="3" id="KW-1185">Reference proteome</keyword>
<gene>
    <name evidence="2" type="ORF">KGQ19_06915</name>
</gene>
<feature type="transmembrane region" description="Helical" evidence="1">
    <location>
        <begin position="54"/>
        <end position="71"/>
    </location>
</feature>
<evidence type="ECO:0000256" key="1">
    <source>
        <dbReference type="SAM" id="Phobius"/>
    </source>
</evidence>
<proteinExistence type="predicted"/>
<evidence type="ECO:0000313" key="3">
    <source>
        <dbReference type="Proteomes" id="UP000730482"/>
    </source>
</evidence>
<evidence type="ECO:0000313" key="2">
    <source>
        <dbReference type="EMBL" id="MBS2546594.1"/>
    </source>
</evidence>
<keyword evidence="1" id="KW-0812">Transmembrane</keyword>
<comment type="caution">
    <text evidence="2">The sequence shown here is derived from an EMBL/GenBank/DDBJ whole genome shotgun (WGS) entry which is preliminary data.</text>
</comment>
<evidence type="ECO:0008006" key="4">
    <source>
        <dbReference type="Google" id="ProtNLM"/>
    </source>
</evidence>
<organism evidence="2 3">
    <name type="scientific">Catenulispora pinistramenti</name>
    <dbReference type="NCBI Taxonomy" id="2705254"/>
    <lineage>
        <taxon>Bacteria</taxon>
        <taxon>Bacillati</taxon>
        <taxon>Actinomycetota</taxon>
        <taxon>Actinomycetes</taxon>
        <taxon>Catenulisporales</taxon>
        <taxon>Catenulisporaceae</taxon>
        <taxon>Catenulispora</taxon>
    </lineage>
</organism>
<keyword evidence="1" id="KW-0472">Membrane</keyword>
<dbReference type="Proteomes" id="UP000730482">
    <property type="component" value="Unassembled WGS sequence"/>
</dbReference>